<keyword evidence="2" id="KW-1185">Reference proteome</keyword>
<gene>
    <name evidence="1" type="ORF">EHE19_001770</name>
</gene>
<reference evidence="1 2" key="1">
    <citation type="submission" date="2020-09" db="EMBL/GenBank/DDBJ databases">
        <title>Characterization and genome sequencing of Ruminiclostridium sp. nov. MA18.</title>
        <authorList>
            <person name="Rettenmaier R."/>
            <person name="Kowollik M.-L."/>
            <person name="Liebl W."/>
            <person name="Zverlov V."/>
        </authorList>
    </citation>
    <scope>NUCLEOTIDE SEQUENCE [LARGE SCALE GENOMIC DNA]</scope>
    <source>
        <strain evidence="1 2">MA18</strain>
    </source>
</reference>
<dbReference type="AlphaFoldDB" id="A0A4U7J964"/>
<evidence type="ECO:0000313" key="2">
    <source>
        <dbReference type="Proteomes" id="UP000306409"/>
    </source>
</evidence>
<dbReference type="KEGG" id="rher:EHE19_001770"/>
<proteinExistence type="predicted"/>
<sequence length="74" mass="8196">MTKFLNRKIALLLAFVMFISVFPITESFAAHELISNNTFNEGVGLPWHIVVNDPAKASFDISGGIQHYSTKSRG</sequence>
<accession>A0A4U7J964</accession>
<dbReference type="Proteomes" id="UP000306409">
    <property type="component" value="Chromosome"/>
</dbReference>
<dbReference type="EMBL" id="CP061336">
    <property type="protein sequence ID" value="QNU67296.1"/>
    <property type="molecule type" value="Genomic_DNA"/>
</dbReference>
<dbReference type="RefSeq" id="WP_137699054.1">
    <property type="nucleotide sequence ID" value="NZ_CP061336.1"/>
</dbReference>
<evidence type="ECO:0000313" key="1">
    <source>
        <dbReference type="EMBL" id="QNU67296.1"/>
    </source>
</evidence>
<dbReference type="Gene3D" id="2.60.120.260">
    <property type="entry name" value="Galactose-binding domain-like"/>
    <property type="match status" value="1"/>
</dbReference>
<protein>
    <submittedName>
        <fullName evidence="1">Uncharacterized protein</fullName>
    </submittedName>
</protein>
<name>A0A4U7J964_9FIRM</name>
<organism evidence="1 2">
    <name type="scientific">Ruminiclostridium herbifermentans</name>
    <dbReference type="NCBI Taxonomy" id="2488810"/>
    <lineage>
        <taxon>Bacteria</taxon>
        <taxon>Bacillati</taxon>
        <taxon>Bacillota</taxon>
        <taxon>Clostridia</taxon>
        <taxon>Eubacteriales</taxon>
        <taxon>Oscillospiraceae</taxon>
        <taxon>Ruminiclostridium</taxon>
    </lineage>
</organism>